<dbReference type="InterPro" id="IPR016166">
    <property type="entry name" value="FAD-bd_PCMH"/>
</dbReference>
<sequence length="137" mass="14768">MNDLYRALASVFPKDRITDDEVVLAGYAADSAIAPGSATFPSYAVLPKTTEEITHLLQIADRFRVPVTPMARGSNIAGMTVPVQGGIMADLRLMNRIIEINEDGAYAVIEPGVTFHDLYKELKKAGFFCHLPTAAGG</sequence>
<dbReference type="PANTHER" id="PTHR11748:SF111">
    <property type="entry name" value="D-LACTATE DEHYDROGENASE, MITOCHONDRIAL-RELATED"/>
    <property type="match status" value="1"/>
</dbReference>
<dbReference type="PANTHER" id="PTHR11748">
    <property type="entry name" value="D-LACTATE DEHYDROGENASE"/>
    <property type="match status" value="1"/>
</dbReference>
<dbReference type="AlphaFoldDB" id="X1KUB4"/>
<dbReference type="GO" id="GO:1903457">
    <property type="term" value="P:lactate catabolic process"/>
    <property type="evidence" value="ECO:0007669"/>
    <property type="project" value="TreeGrafter"/>
</dbReference>
<organism evidence="3">
    <name type="scientific">marine sediment metagenome</name>
    <dbReference type="NCBI Taxonomy" id="412755"/>
    <lineage>
        <taxon>unclassified sequences</taxon>
        <taxon>metagenomes</taxon>
        <taxon>ecological metagenomes</taxon>
    </lineage>
</organism>
<evidence type="ECO:0000259" key="2">
    <source>
        <dbReference type="PROSITE" id="PS51387"/>
    </source>
</evidence>
<evidence type="ECO:0000313" key="3">
    <source>
        <dbReference type="EMBL" id="GAI10677.1"/>
    </source>
</evidence>
<dbReference type="InterPro" id="IPR036318">
    <property type="entry name" value="FAD-bd_PCMH-like_sf"/>
</dbReference>
<protein>
    <recommendedName>
        <fullName evidence="2">FAD-binding PCMH-type domain-containing protein</fullName>
    </recommendedName>
</protein>
<dbReference type="GO" id="GO:0008720">
    <property type="term" value="F:D-lactate dehydrogenase (NAD+) activity"/>
    <property type="evidence" value="ECO:0007669"/>
    <property type="project" value="TreeGrafter"/>
</dbReference>
<feature type="domain" description="FAD-binding PCMH-type" evidence="2">
    <location>
        <begin position="37"/>
        <end position="137"/>
    </location>
</feature>
<dbReference type="InterPro" id="IPR016169">
    <property type="entry name" value="FAD-bd_PCMH_sub2"/>
</dbReference>
<proteinExistence type="inferred from homology"/>
<reference evidence="3" key="1">
    <citation type="journal article" date="2014" name="Front. Microbiol.">
        <title>High frequency of phylogenetically diverse reductive dehalogenase-homologous genes in deep subseafloor sedimentary metagenomes.</title>
        <authorList>
            <person name="Kawai M."/>
            <person name="Futagami T."/>
            <person name="Toyoda A."/>
            <person name="Takaki Y."/>
            <person name="Nishi S."/>
            <person name="Hori S."/>
            <person name="Arai W."/>
            <person name="Tsubouchi T."/>
            <person name="Morono Y."/>
            <person name="Uchiyama I."/>
            <person name="Ito T."/>
            <person name="Fujiyama A."/>
            <person name="Inagaki F."/>
            <person name="Takami H."/>
        </authorList>
    </citation>
    <scope>NUCLEOTIDE SEQUENCE</scope>
    <source>
        <strain evidence="3">Expedition CK06-06</strain>
    </source>
</reference>
<name>X1KUB4_9ZZZZ</name>
<feature type="non-terminal residue" evidence="3">
    <location>
        <position position="137"/>
    </location>
</feature>
<dbReference type="Pfam" id="PF01565">
    <property type="entry name" value="FAD_binding_4"/>
    <property type="match status" value="1"/>
</dbReference>
<comment type="caution">
    <text evidence="3">The sequence shown here is derived from an EMBL/GenBank/DDBJ whole genome shotgun (WGS) entry which is preliminary data.</text>
</comment>
<evidence type="ECO:0000256" key="1">
    <source>
        <dbReference type="ARBA" id="ARBA00008000"/>
    </source>
</evidence>
<comment type="similarity">
    <text evidence="1">Belongs to the FAD-binding oxidoreductase/transferase type 4 family.</text>
</comment>
<dbReference type="InterPro" id="IPR006094">
    <property type="entry name" value="Oxid_FAD_bind_N"/>
</dbReference>
<dbReference type="PROSITE" id="PS51387">
    <property type="entry name" value="FAD_PCMH"/>
    <property type="match status" value="1"/>
</dbReference>
<dbReference type="SUPFAM" id="SSF56176">
    <property type="entry name" value="FAD-binding/transporter-associated domain-like"/>
    <property type="match status" value="1"/>
</dbReference>
<dbReference type="GO" id="GO:0004458">
    <property type="term" value="F:D-lactate dehydrogenase (cytochrome) activity"/>
    <property type="evidence" value="ECO:0007669"/>
    <property type="project" value="TreeGrafter"/>
</dbReference>
<accession>X1KUB4</accession>
<gene>
    <name evidence="3" type="ORF">S06H3_20006</name>
</gene>
<dbReference type="GO" id="GO:0071949">
    <property type="term" value="F:FAD binding"/>
    <property type="evidence" value="ECO:0007669"/>
    <property type="project" value="InterPro"/>
</dbReference>
<dbReference type="Gene3D" id="3.30.465.10">
    <property type="match status" value="1"/>
</dbReference>
<dbReference type="EMBL" id="BARV01010309">
    <property type="protein sequence ID" value="GAI10677.1"/>
    <property type="molecule type" value="Genomic_DNA"/>
</dbReference>